<accession>A0A6L2KMB2</accession>
<reference evidence="1" key="1">
    <citation type="journal article" date="2019" name="Sci. Rep.">
        <title>Draft genome of Tanacetum cinerariifolium, the natural source of mosquito coil.</title>
        <authorList>
            <person name="Yamashiro T."/>
            <person name="Shiraishi A."/>
            <person name="Satake H."/>
            <person name="Nakayama K."/>
        </authorList>
    </citation>
    <scope>NUCLEOTIDE SEQUENCE</scope>
</reference>
<protein>
    <submittedName>
        <fullName evidence="1">Uncharacterized protein</fullName>
    </submittedName>
</protein>
<evidence type="ECO:0000313" key="1">
    <source>
        <dbReference type="EMBL" id="GEU49900.1"/>
    </source>
</evidence>
<proteinExistence type="predicted"/>
<comment type="caution">
    <text evidence="1">The sequence shown here is derived from an EMBL/GenBank/DDBJ whole genome shotgun (WGS) entry which is preliminary data.</text>
</comment>
<organism evidence="1">
    <name type="scientific">Tanacetum cinerariifolium</name>
    <name type="common">Dalmatian daisy</name>
    <name type="synonym">Chrysanthemum cinerariifolium</name>
    <dbReference type="NCBI Taxonomy" id="118510"/>
    <lineage>
        <taxon>Eukaryota</taxon>
        <taxon>Viridiplantae</taxon>
        <taxon>Streptophyta</taxon>
        <taxon>Embryophyta</taxon>
        <taxon>Tracheophyta</taxon>
        <taxon>Spermatophyta</taxon>
        <taxon>Magnoliopsida</taxon>
        <taxon>eudicotyledons</taxon>
        <taxon>Gunneridae</taxon>
        <taxon>Pentapetalae</taxon>
        <taxon>asterids</taxon>
        <taxon>campanulids</taxon>
        <taxon>Asterales</taxon>
        <taxon>Asteraceae</taxon>
        <taxon>Asteroideae</taxon>
        <taxon>Anthemideae</taxon>
        <taxon>Anthemidinae</taxon>
        <taxon>Tanacetum</taxon>
    </lineage>
</organism>
<dbReference type="EMBL" id="BKCJ010002633">
    <property type="protein sequence ID" value="GEU49900.1"/>
    <property type="molecule type" value="Genomic_DNA"/>
</dbReference>
<dbReference type="AlphaFoldDB" id="A0A6L2KMB2"/>
<gene>
    <name evidence="1" type="ORF">Tci_021878</name>
</gene>
<sequence>MAKEVGKWKLGLIILEEEERTLEMVVAMMEEEVPYLEEVEGMENKSLMGSMLIAKGEECLDGWVKSGGGKSKVVVLT</sequence>
<name>A0A6L2KMB2_TANCI</name>